<dbReference type="RefSeq" id="WP_165332724.1">
    <property type="nucleotide sequence ID" value="NZ_JAAKZW010000059.1"/>
</dbReference>
<proteinExistence type="predicted"/>
<evidence type="ECO:0000313" key="2">
    <source>
        <dbReference type="Proteomes" id="UP000481109"/>
    </source>
</evidence>
<comment type="caution">
    <text evidence="1">The sequence shown here is derived from an EMBL/GenBank/DDBJ whole genome shotgun (WGS) entry which is preliminary data.</text>
</comment>
<reference evidence="1 2" key="1">
    <citation type="submission" date="2020-02" db="EMBL/GenBank/DDBJ databases">
        <title>Whole-genome analyses of novel actinobacteria.</title>
        <authorList>
            <person name="Sahin N."/>
            <person name="Tokatli A."/>
        </authorList>
    </citation>
    <scope>NUCLEOTIDE SEQUENCE [LARGE SCALE GENOMIC DNA]</scope>
    <source>
        <strain evidence="1 2">YC504</strain>
    </source>
</reference>
<name>A0A6G4XK98_9ACTN</name>
<dbReference type="EMBL" id="JAAKZW010000059">
    <property type="protein sequence ID" value="NGO77260.1"/>
    <property type="molecule type" value="Genomic_DNA"/>
</dbReference>
<keyword evidence="2" id="KW-1185">Reference proteome</keyword>
<dbReference type="AlphaFoldDB" id="A0A6G4XK98"/>
<accession>A0A6G4XK98</accession>
<sequence>MVEGAATEALDPGEDLSRLEAVTKILAREELCDPAELGSLIEAATATGPTEPGKDFVAEKFPHPEEARAAFAYRRYESSIEGLIQNAARHPEAFALLYDAELASLAHYLERVDPKSLLITEDLGKKDRGGKPRKVLDYGTRWAVTYTAERVGTLLGHRLANARHGEIADLGAFDREVRRHLKGEYRTAPELVRTRPVMGDIARRPAAAKLSGDVFDGRERLLGVLDAWIESRAVPERTAAQLRNLVADGYLQALRSL</sequence>
<gene>
    <name evidence="1" type="ORF">G6045_16570</name>
</gene>
<organism evidence="1 2">
    <name type="scientific">Streptomyces mesophilus</name>
    <dbReference type="NCBI Taxonomy" id="1775132"/>
    <lineage>
        <taxon>Bacteria</taxon>
        <taxon>Bacillati</taxon>
        <taxon>Actinomycetota</taxon>
        <taxon>Actinomycetes</taxon>
        <taxon>Kitasatosporales</taxon>
        <taxon>Streptomycetaceae</taxon>
        <taxon>Streptomyces</taxon>
    </lineage>
</organism>
<protein>
    <submittedName>
        <fullName evidence="1">Uncharacterized protein</fullName>
    </submittedName>
</protein>
<dbReference type="Proteomes" id="UP000481109">
    <property type="component" value="Unassembled WGS sequence"/>
</dbReference>
<evidence type="ECO:0000313" key="1">
    <source>
        <dbReference type="EMBL" id="NGO77260.1"/>
    </source>
</evidence>